<sequence length="638" mass="67533">MSSVGTYYTYETDSQGNYVLDASGNKIVETTWTISDAGLGASNVTIADSSGNTVETLTGVPDSLLRGYHIQTGTSAVNGSLVSVIGGDWVSVPGSTGTIDIVLSALSAPVFTIGGTTDINFLVNAATAITVDVYGGTASFSGGLVAGALSGSTINIGYGGTYNGNTQLVSLLQGTTVNFTTGGGTLVLNGGGVFLNLSGTTIAGYDPSKDTIEIQNTVAPVSGYIISGSGDTRTITLIGSDGTQSAEYTVTVASGANVPVGTYNNSVNSADLETNPLRITYANGNTYIGACFLVGSMIRTSKGEVAVEDVQIGDVLSVFDWRNNAEISRAVTWVGNQKVVVRGGLPDDEAGYPVRVLKDAIADGVPYKDMLITSEHCLFFEESFVPVRMLVNGRSIFYDKTITSYTYYHVETESHSVIWADGVLTESYLDTGNRSSFKQHGNLAVLGGGREKSWEKDGGASLTVARNFVEPLFRAIDQRAEVARVEWKKGQPVLTEDADMHLVTEAGATIRQVREHDGYIMFMIPASVEKVRIISKASRPTDVIGPFVDDRRQLGVAIGEITLFESGRRVSVTSHLADTEVEGWHGLEGTEARWTTGNAVLPLGKRPSAGVAMLIMRVMAAGPYLMAGQDTELMRVSV</sequence>
<dbReference type="Gene3D" id="2.170.16.10">
    <property type="entry name" value="Hedgehog/Intein (Hint) domain"/>
    <property type="match status" value="1"/>
</dbReference>
<feature type="domain" description="Hedgehog/Intein (Hint)" evidence="1">
    <location>
        <begin position="291"/>
        <end position="431"/>
    </location>
</feature>
<dbReference type="EMBL" id="AP023326">
    <property type="protein sequence ID" value="BCI66508.1"/>
    <property type="molecule type" value="Genomic_DNA"/>
</dbReference>
<dbReference type="AlphaFoldDB" id="A0A6S6PFF6"/>
<dbReference type="Proteomes" id="UP000515220">
    <property type="component" value="Chromosome"/>
</dbReference>
<dbReference type="InterPro" id="IPR028992">
    <property type="entry name" value="Hedgehog/Intein_dom"/>
</dbReference>
<dbReference type="InterPro" id="IPR036844">
    <property type="entry name" value="Hint_dom_sf"/>
</dbReference>
<name>A0A6S6PFF6_ACEAC</name>
<dbReference type="Pfam" id="PF13403">
    <property type="entry name" value="Hint_2"/>
    <property type="match status" value="1"/>
</dbReference>
<reference evidence="2 3" key="1">
    <citation type="submission" date="2020-07" db="EMBL/GenBank/DDBJ databases">
        <title>Complete Genome Sequence of an acetic acid bacterium, Acetobacter aceti JCM20276.</title>
        <authorList>
            <person name="Hirose Y."/>
            <person name="Mihara H."/>
        </authorList>
    </citation>
    <scope>NUCLEOTIDE SEQUENCE [LARGE SCALE GENOMIC DNA]</scope>
    <source>
        <strain evidence="2 3">JCM20276</strain>
    </source>
</reference>
<evidence type="ECO:0000259" key="1">
    <source>
        <dbReference type="Pfam" id="PF13403"/>
    </source>
</evidence>
<evidence type="ECO:0000313" key="2">
    <source>
        <dbReference type="EMBL" id="BCI66508.1"/>
    </source>
</evidence>
<organism evidence="2 3">
    <name type="scientific">Acetobacter aceti</name>
    <dbReference type="NCBI Taxonomy" id="435"/>
    <lineage>
        <taxon>Bacteria</taxon>
        <taxon>Pseudomonadati</taxon>
        <taxon>Pseudomonadota</taxon>
        <taxon>Alphaproteobacteria</taxon>
        <taxon>Acetobacterales</taxon>
        <taxon>Acetobacteraceae</taxon>
        <taxon>Acetobacter</taxon>
        <taxon>Acetobacter subgen. Acetobacter</taxon>
    </lineage>
</organism>
<dbReference type="SUPFAM" id="SSF51294">
    <property type="entry name" value="Hedgehog/intein (Hint) domain"/>
    <property type="match status" value="1"/>
</dbReference>
<gene>
    <name evidence="2" type="ORF">AAJCM20276_11320</name>
</gene>
<protein>
    <recommendedName>
        <fullName evidence="1">Hedgehog/Intein (Hint) domain-containing protein</fullName>
    </recommendedName>
</protein>
<accession>A0A6S6PFF6</accession>
<dbReference type="RefSeq" id="WP_018307728.1">
    <property type="nucleotide sequence ID" value="NZ_AP023326.1"/>
</dbReference>
<evidence type="ECO:0000313" key="3">
    <source>
        <dbReference type="Proteomes" id="UP000515220"/>
    </source>
</evidence>
<proteinExistence type="predicted"/>